<sequence length="74" mass="8694">MLLCLLYMVISFIQQPQRYSVKEYWIVSPDEEKIIVFRKESEGKFGKAIIYEKGNIISTTLFEGLLIDVDEVFK</sequence>
<dbReference type="InterPro" id="IPR011335">
    <property type="entry name" value="Restrct_endonuc-II-like"/>
</dbReference>
<reference evidence="1 2" key="1">
    <citation type="submission" date="2018-12" db="EMBL/GenBank/DDBJ databases">
        <title>Genome sequence from the cellulolytic species, Caldicellulosiruptor changbaiensis.</title>
        <authorList>
            <person name="Blumer-Schuette S.E."/>
            <person name="Mendoza C."/>
        </authorList>
    </citation>
    <scope>NUCLEOTIDE SEQUENCE [LARGE SCALE GENOMIC DNA]</scope>
    <source>
        <strain evidence="1 2">CBS-Z</strain>
    </source>
</reference>
<keyword evidence="2" id="KW-1185">Reference proteome</keyword>
<organism evidence="1 2">
    <name type="scientific">Caldicellulosiruptor changbaiensis</name>
    <dbReference type="NCBI Taxonomy" id="1222016"/>
    <lineage>
        <taxon>Bacteria</taxon>
        <taxon>Bacillati</taxon>
        <taxon>Bacillota</taxon>
        <taxon>Bacillota incertae sedis</taxon>
        <taxon>Caldicellulosiruptorales</taxon>
        <taxon>Caldicellulosiruptoraceae</taxon>
        <taxon>Caldicellulosiruptor</taxon>
    </lineage>
</organism>
<evidence type="ECO:0000313" key="2">
    <source>
        <dbReference type="Proteomes" id="UP000282930"/>
    </source>
</evidence>
<gene>
    <name evidence="1" type="ORF">ELD05_02870</name>
</gene>
<dbReference type="KEGG" id="ccha:ELD05_02870"/>
<accession>A0A3T0D313</accession>
<protein>
    <submittedName>
        <fullName evidence="1">Uncharacterized protein</fullName>
    </submittedName>
</protein>
<dbReference type="EMBL" id="CP034791">
    <property type="protein sequence ID" value="AZT89681.1"/>
    <property type="molecule type" value="Genomic_DNA"/>
</dbReference>
<dbReference type="InterPro" id="IPR012296">
    <property type="entry name" value="Nuclease_put_TT1808"/>
</dbReference>
<evidence type="ECO:0000313" key="1">
    <source>
        <dbReference type="EMBL" id="AZT89681.1"/>
    </source>
</evidence>
<dbReference type="Gene3D" id="3.90.1570.10">
    <property type="entry name" value="tt1808, chain A"/>
    <property type="match status" value="1"/>
</dbReference>
<name>A0A3T0D313_9FIRM</name>
<dbReference type="SUPFAM" id="SSF52980">
    <property type="entry name" value="Restriction endonuclease-like"/>
    <property type="match status" value="1"/>
</dbReference>
<proteinExistence type="predicted"/>
<dbReference type="AlphaFoldDB" id="A0A3T0D313"/>
<dbReference type="Proteomes" id="UP000282930">
    <property type="component" value="Chromosome"/>
</dbReference>